<dbReference type="CDD" id="cd15904">
    <property type="entry name" value="TSPO_MBR"/>
    <property type="match status" value="1"/>
</dbReference>
<evidence type="ECO:0000256" key="2">
    <source>
        <dbReference type="ARBA" id="ARBA00007524"/>
    </source>
</evidence>
<dbReference type="FunFam" id="1.20.1260.100:FF:000001">
    <property type="entry name" value="translocator protein 2"/>
    <property type="match status" value="1"/>
</dbReference>
<evidence type="ECO:0000313" key="7">
    <source>
        <dbReference type="EMBL" id="OGC40815.1"/>
    </source>
</evidence>
<feature type="transmembrane region" description="Helical" evidence="6">
    <location>
        <begin position="51"/>
        <end position="72"/>
    </location>
</feature>
<sequence>MLKSISMQLHKLIFALLIVFAAALIGSYATFPSIPTWYATLNKPFFNPPNWIFGPVWTVLYLMMALSLYLIWKQNADNKDAISWFGFQLLLNSVWSIAFFGFQSPSCGLGIIILLWLAILITIIKFYKLSKPAAWLLIPYLLWVSFASILNLSIVLIN</sequence>
<dbReference type="Proteomes" id="UP000179242">
    <property type="component" value="Unassembled WGS sequence"/>
</dbReference>
<dbReference type="EMBL" id="MEUJ01000002">
    <property type="protein sequence ID" value="OGC40815.1"/>
    <property type="molecule type" value="Genomic_DNA"/>
</dbReference>
<organism evidence="7 8">
    <name type="scientific">candidate division WOR-1 bacterium RIFOXYC2_FULL_46_14</name>
    <dbReference type="NCBI Taxonomy" id="1802587"/>
    <lineage>
        <taxon>Bacteria</taxon>
        <taxon>Bacillati</taxon>
        <taxon>Saganbacteria</taxon>
    </lineage>
</organism>
<accession>A0A1F4U790</accession>
<keyword evidence="5 6" id="KW-0472">Membrane</keyword>
<dbReference type="PANTHER" id="PTHR10057:SF0">
    <property type="entry name" value="TRANSLOCATOR PROTEIN"/>
    <property type="match status" value="1"/>
</dbReference>
<dbReference type="InterPro" id="IPR038330">
    <property type="entry name" value="TspO/MBR-related_sf"/>
</dbReference>
<feature type="transmembrane region" description="Helical" evidence="6">
    <location>
        <begin position="12"/>
        <end position="31"/>
    </location>
</feature>
<reference evidence="7 8" key="1">
    <citation type="journal article" date="2016" name="Nat. Commun.">
        <title>Thousands of microbial genomes shed light on interconnected biogeochemical processes in an aquifer system.</title>
        <authorList>
            <person name="Anantharaman K."/>
            <person name="Brown C.T."/>
            <person name="Hug L.A."/>
            <person name="Sharon I."/>
            <person name="Castelle C.J."/>
            <person name="Probst A.J."/>
            <person name="Thomas B.C."/>
            <person name="Singh A."/>
            <person name="Wilkins M.J."/>
            <person name="Karaoz U."/>
            <person name="Brodie E.L."/>
            <person name="Williams K.H."/>
            <person name="Hubbard S.S."/>
            <person name="Banfield J.F."/>
        </authorList>
    </citation>
    <scope>NUCLEOTIDE SEQUENCE [LARGE SCALE GENOMIC DNA]</scope>
</reference>
<dbReference type="Gene3D" id="1.20.1260.100">
    <property type="entry name" value="TspO/MBR protein"/>
    <property type="match status" value="1"/>
</dbReference>
<feature type="transmembrane region" description="Helical" evidence="6">
    <location>
        <begin position="84"/>
        <end position="102"/>
    </location>
</feature>
<keyword evidence="3 6" id="KW-0812">Transmembrane</keyword>
<evidence type="ECO:0000256" key="4">
    <source>
        <dbReference type="ARBA" id="ARBA00022989"/>
    </source>
</evidence>
<proteinExistence type="inferred from homology"/>
<keyword evidence="4 6" id="KW-1133">Transmembrane helix</keyword>
<dbReference type="Pfam" id="PF03073">
    <property type="entry name" value="TspO_MBR"/>
    <property type="match status" value="1"/>
</dbReference>
<evidence type="ECO:0000256" key="1">
    <source>
        <dbReference type="ARBA" id="ARBA00004141"/>
    </source>
</evidence>
<dbReference type="PANTHER" id="PTHR10057">
    <property type="entry name" value="PERIPHERAL-TYPE BENZODIAZEPINE RECEPTOR"/>
    <property type="match status" value="1"/>
</dbReference>
<feature type="transmembrane region" description="Helical" evidence="6">
    <location>
        <begin position="134"/>
        <end position="157"/>
    </location>
</feature>
<evidence type="ECO:0000256" key="6">
    <source>
        <dbReference type="SAM" id="Phobius"/>
    </source>
</evidence>
<evidence type="ECO:0000256" key="5">
    <source>
        <dbReference type="ARBA" id="ARBA00023136"/>
    </source>
</evidence>
<name>A0A1F4U790_UNCSA</name>
<feature type="transmembrane region" description="Helical" evidence="6">
    <location>
        <begin position="108"/>
        <end position="127"/>
    </location>
</feature>
<evidence type="ECO:0000313" key="8">
    <source>
        <dbReference type="Proteomes" id="UP000179242"/>
    </source>
</evidence>
<dbReference type="AlphaFoldDB" id="A0A1F4U790"/>
<dbReference type="GO" id="GO:0016020">
    <property type="term" value="C:membrane"/>
    <property type="evidence" value="ECO:0007669"/>
    <property type="project" value="UniProtKB-SubCell"/>
</dbReference>
<dbReference type="PIRSF" id="PIRSF005859">
    <property type="entry name" value="PBR"/>
    <property type="match status" value="1"/>
</dbReference>
<gene>
    <name evidence="7" type="ORF">A2438_00765</name>
</gene>
<comment type="caution">
    <text evidence="7">The sequence shown here is derived from an EMBL/GenBank/DDBJ whole genome shotgun (WGS) entry which is preliminary data.</text>
</comment>
<evidence type="ECO:0000256" key="3">
    <source>
        <dbReference type="ARBA" id="ARBA00022692"/>
    </source>
</evidence>
<protein>
    <submittedName>
        <fullName evidence="7">TspO protein</fullName>
    </submittedName>
</protein>
<comment type="similarity">
    <text evidence="2">Belongs to the TspO/BZRP family.</text>
</comment>
<dbReference type="GO" id="GO:0033013">
    <property type="term" value="P:tetrapyrrole metabolic process"/>
    <property type="evidence" value="ECO:0007669"/>
    <property type="project" value="UniProtKB-ARBA"/>
</dbReference>
<comment type="subcellular location">
    <subcellularLocation>
        <location evidence="1">Membrane</location>
        <topology evidence="1">Multi-pass membrane protein</topology>
    </subcellularLocation>
</comment>
<dbReference type="InterPro" id="IPR004307">
    <property type="entry name" value="TspO_MBR"/>
</dbReference>